<reference evidence="4 5" key="2">
    <citation type="journal article" date="2016" name="Microb. Ecol.">
        <title>Genome Characteristics of a Novel Type I Methanotroph (Sn10-6) Isolated from a Flooded Indian Rice Field.</title>
        <authorList>
            <person name="Rahalkar M.C."/>
            <person name="Pandit P.S."/>
            <person name="Dhakephalkar P.K."/>
            <person name="Pore S."/>
            <person name="Arora P."/>
            <person name="Kapse N."/>
        </authorList>
    </citation>
    <scope>NUCLEOTIDE SEQUENCE [LARGE SCALE GENOMIC DNA]</scope>
    <source>
        <strain evidence="4 5">Sn10-6</strain>
    </source>
</reference>
<feature type="domain" description="NAD-dependent epimerase/dehydratase" evidence="3">
    <location>
        <begin position="3"/>
        <end position="228"/>
    </location>
</feature>
<dbReference type="Gene3D" id="3.40.50.720">
    <property type="entry name" value="NAD(P)-binding Rossmann-like Domain"/>
    <property type="match status" value="1"/>
</dbReference>
<dbReference type="AlphaFoldDB" id="A0A0F3IL47"/>
<evidence type="ECO:0000256" key="2">
    <source>
        <dbReference type="ARBA" id="ARBA00007637"/>
    </source>
</evidence>
<comment type="caution">
    <text evidence="4">The sequence shown here is derived from an EMBL/GenBank/DDBJ whole genome shotgun (WGS) entry which is preliminary data.</text>
</comment>
<name>A0A0F3IL47_9GAMM</name>
<evidence type="ECO:0000313" key="5">
    <source>
        <dbReference type="Proteomes" id="UP000033684"/>
    </source>
</evidence>
<accession>A0A0F3IL47</accession>
<evidence type="ECO:0000313" key="4">
    <source>
        <dbReference type="EMBL" id="KJV07441.1"/>
    </source>
</evidence>
<evidence type="ECO:0000256" key="1">
    <source>
        <dbReference type="ARBA" id="ARBA00005125"/>
    </source>
</evidence>
<dbReference type="InterPro" id="IPR001509">
    <property type="entry name" value="Epimerase_deHydtase"/>
</dbReference>
<proteinExistence type="inferred from homology"/>
<keyword evidence="5" id="KW-1185">Reference proteome</keyword>
<dbReference type="PANTHER" id="PTHR43000">
    <property type="entry name" value="DTDP-D-GLUCOSE 4,6-DEHYDRATASE-RELATED"/>
    <property type="match status" value="1"/>
</dbReference>
<comment type="similarity">
    <text evidence="2">Belongs to the NAD(P)-dependent epimerase/dehydratase family.</text>
</comment>
<reference evidence="5" key="1">
    <citation type="submission" date="2015-03" db="EMBL/GenBank/DDBJ databases">
        <title>Draft genome sequence of a novel methanotroph (Sn10-6) isolated from flooded ricefield rhizosphere in India.</title>
        <authorList>
            <person name="Pandit P.S."/>
            <person name="Pore S.D."/>
            <person name="Arora P."/>
            <person name="Kapse N.G."/>
            <person name="Dhakephalkar P.K."/>
            <person name="Rahalkar M.C."/>
        </authorList>
    </citation>
    <scope>NUCLEOTIDE SEQUENCE [LARGE SCALE GENOMIC DNA]</scope>
    <source>
        <strain evidence="5">Sn10-6</strain>
    </source>
</reference>
<protein>
    <recommendedName>
        <fullName evidence="3">NAD-dependent epimerase/dehydratase domain-containing protein</fullName>
    </recommendedName>
</protein>
<evidence type="ECO:0000259" key="3">
    <source>
        <dbReference type="Pfam" id="PF01370"/>
    </source>
</evidence>
<dbReference type="InterPro" id="IPR036291">
    <property type="entry name" value="NAD(P)-bd_dom_sf"/>
</dbReference>
<dbReference type="Proteomes" id="UP000033684">
    <property type="component" value="Unassembled WGS sequence"/>
</dbReference>
<sequence length="306" mass="33465">MRILVTGARGFIGTQLSLTLAAKGYEVIGCSRSMSAVEHQSCFSRWYVKCVDAHTDWHDALSGVDVVVHLAARAHVSNTSPAALAELDSVNVQGSLNLARQASERGVKRFIFISSIKVNGDTTLPGCAVTADSPAQPGDAYARSKYEAEQGLQAIASQSGMEWLVIRPPLVYGLGVQANFYRLVYAVKRGWPLPFAAVNNQRSLVFVGNLVDLIIHCLSHLAAKNRVFLVSDGEDWSTPTLIRLIAEGLNVTPRLFFVPISWLEQVFSVLGRRALYERLCGNLVVDMTKTCEDLAWHPITPGRNAL</sequence>
<dbReference type="EMBL" id="LAJX01000039">
    <property type="protein sequence ID" value="KJV07441.1"/>
    <property type="molecule type" value="Genomic_DNA"/>
</dbReference>
<comment type="pathway">
    <text evidence="1">Bacterial outer membrane biogenesis; LPS O-antigen biosynthesis.</text>
</comment>
<gene>
    <name evidence="4" type="ORF">VZ94_04755</name>
</gene>
<dbReference type="SUPFAM" id="SSF51735">
    <property type="entry name" value="NAD(P)-binding Rossmann-fold domains"/>
    <property type="match status" value="1"/>
</dbReference>
<organism evidence="4 5">
    <name type="scientific">Methylocucumis oryzae</name>
    <dbReference type="NCBI Taxonomy" id="1632867"/>
    <lineage>
        <taxon>Bacteria</taxon>
        <taxon>Pseudomonadati</taxon>
        <taxon>Pseudomonadota</taxon>
        <taxon>Gammaproteobacteria</taxon>
        <taxon>Methylococcales</taxon>
        <taxon>Methylococcaceae</taxon>
        <taxon>Methylocucumis</taxon>
    </lineage>
</organism>
<dbReference type="Pfam" id="PF01370">
    <property type="entry name" value="Epimerase"/>
    <property type="match status" value="1"/>
</dbReference>
<feature type="non-terminal residue" evidence="4">
    <location>
        <position position="306"/>
    </location>
</feature>